<evidence type="ECO:0000313" key="4">
    <source>
        <dbReference type="Proteomes" id="UP000828390"/>
    </source>
</evidence>
<organism evidence="3 4">
    <name type="scientific">Dreissena polymorpha</name>
    <name type="common">Zebra mussel</name>
    <name type="synonym">Mytilus polymorpha</name>
    <dbReference type="NCBI Taxonomy" id="45954"/>
    <lineage>
        <taxon>Eukaryota</taxon>
        <taxon>Metazoa</taxon>
        <taxon>Spiralia</taxon>
        <taxon>Lophotrochozoa</taxon>
        <taxon>Mollusca</taxon>
        <taxon>Bivalvia</taxon>
        <taxon>Autobranchia</taxon>
        <taxon>Heteroconchia</taxon>
        <taxon>Euheterodonta</taxon>
        <taxon>Imparidentia</taxon>
        <taxon>Neoheterodontei</taxon>
        <taxon>Myida</taxon>
        <taxon>Dreissenoidea</taxon>
        <taxon>Dreissenidae</taxon>
        <taxon>Dreissena</taxon>
    </lineage>
</organism>
<gene>
    <name evidence="3" type="ORF">DPMN_121172</name>
</gene>
<name>A0A9D4GT14_DREPO</name>
<dbReference type="GO" id="GO:1902004">
    <property type="term" value="P:positive regulation of amyloid-beta formation"/>
    <property type="evidence" value="ECO:0007669"/>
    <property type="project" value="TreeGrafter"/>
</dbReference>
<dbReference type="AlphaFoldDB" id="A0A9D4GT14"/>
<reference evidence="3" key="2">
    <citation type="submission" date="2020-11" db="EMBL/GenBank/DDBJ databases">
        <authorList>
            <person name="McCartney M.A."/>
            <person name="Auch B."/>
            <person name="Kono T."/>
            <person name="Mallez S."/>
            <person name="Becker A."/>
            <person name="Gohl D.M."/>
            <person name="Silverstein K.A.T."/>
            <person name="Koren S."/>
            <person name="Bechman K.B."/>
            <person name="Herman A."/>
            <person name="Abrahante J.E."/>
            <person name="Garbe J."/>
        </authorList>
    </citation>
    <scope>NUCLEOTIDE SEQUENCE</scope>
    <source>
        <strain evidence="3">Duluth1</strain>
        <tissue evidence="3">Whole animal</tissue>
    </source>
</reference>
<evidence type="ECO:0000259" key="2">
    <source>
        <dbReference type="Pfam" id="PF14959"/>
    </source>
</evidence>
<protein>
    <recommendedName>
        <fullName evidence="2">Gamma-secretase-activating protein C-terminal domain-containing protein</fullName>
    </recommendedName>
</protein>
<keyword evidence="1" id="KW-0472">Membrane</keyword>
<dbReference type="GO" id="GO:0005802">
    <property type="term" value="C:trans-Golgi network"/>
    <property type="evidence" value="ECO:0007669"/>
    <property type="project" value="TreeGrafter"/>
</dbReference>
<feature type="transmembrane region" description="Helical" evidence="1">
    <location>
        <begin position="203"/>
        <end position="223"/>
    </location>
</feature>
<comment type="caution">
    <text evidence="3">The sequence shown here is derived from an EMBL/GenBank/DDBJ whole genome shotgun (WGS) entry which is preliminary data.</text>
</comment>
<evidence type="ECO:0000313" key="3">
    <source>
        <dbReference type="EMBL" id="KAH3819437.1"/>
    </source>
</evidence>
<dbReference type="InterPro" id="IPR026172">
    <property type="entry name" value="GSAP_fam"/>
</dbReference>
<evidence type="ECO:0000256" key="1">
    <source>
        <dbReference type="SAM" id="Phobius"/>
    </source>
</evidence>
<dbReference type="Pfam" id="PF14959">
    <property type="entry name" value="GSAP-16"/>
    <property type="match status" value="1"/>
</dbReference>
<accession>A0A9D4GT14</accession>
<sequence length="258" mass="30435">MTKSARERQQKKSSVADDWLDMLRRHLHWMQVNKTRRFNFEMLKKPYQQMQREEEKKNKVKEEESFITKIRIRKSDTQQDSEAVGHYGSKSDTILGTAPHFLQGNRVTEASETLMNLTTEVLSKHMLTYLLKDGKVKANTAKDYVSCQQTQSRLLCHLLWTLRGQHLGHPEDSSLPSLCMRADVDEYELFQLLERYWMTARELYFPVPLGFQAYFACLAFRCLHFRMFLQYVRHGIVPLTGDFMAQLITGKYKFNSVY</sequence>
<dbReference type="PANTHER" id="PTHR13630">
    <property type="entry name" value="GAMMA-SECRETASE-ACTIVATING PROTEIN"/>
    <property type="match status" value="1"/>
</dbReference>
<dbReference type="PANTHER" id="PTHR13630:SF1">
    <property type="entry name" value="GAMMA-SECRETASE-ACTIVATING PROTEIN"/>
    <property type="match status" value="1"/>
</dbReference>
<keyword evidence="1" id="KW-1133">Transmembrane helix</keyword>
<dbReference type="Proteomes" id="UP000828390">
    <property type="component" value="Unassembled WGS sequence"/>
</dbReference>
<dbReference type="InterPro" id="IPR028010">
    <property type="entry name" value="GSAP_C_dom"/>
</dbReference>
<proteinExistence type="predicted"/>
<feature type="domain" description="Gamma-secretase-activating protein C-terminal" evidence="2">
    <location>
        <begin position="151"/>
        <end position="249"/>
    </location>
</feature>
<dbReference type="EMBL" id="JAIWYP010000005">
    <property type="protein sequence ID" value="KAH3819437.1"/>
    <property type="molecule type" value="Genomic_DNA"/>
</dbReference>
<keyword evidence="4" id="KW-1185">Reference proteome</keyword>
<keyword evidence="1" id="KW-0812">Transmembrane</keyword>
<reference evidence="3" key="1">
    <citation type="journal article" date="2019" name="bioRxiv">
        <title>The Genome of the Zebra Mussel, Dreissena polymorpha: A Resource for Invasive Species Research.</title>
        <authorList>
            <person name="McCartney M.A."/>
            <person name="Auch B."/>
            <person name="Kono T."/>
            <person name="Mallez S."/>
            <person name="Zhang Y."/>
            <person name="Obille A."/>
            <person name="Becker A."/>
            <person name="Abrahante J.E."/>
            <person name="Garbe J."/>
            <person name="Badalamenti J.P."/>
            <person name="Herman A."/>
            <person name="Mangelson H."/>
            <person name="Liachko I."/>
            <person name="Sullivan S."/>
            <person name="Sone E.D."/>
            <person name="Koren S."/>
            <person name="Silverstein K.A.T."/>
            <person name="Beckman K.B."/>
            <person name="Gohl D.M."/>
        </authorList>
    </citation>
    <scope>NUCLEOTIDE SEQUENCE</scope>
    <source>
        <strain evidence="3">Duluth1</strain>
        <tissue evidence="3">Whole animal</tissue>
    </source>
</reference>